<dbReference type="AlphaFoldDB" id="A0A4Z1L1I3"/>
<proteinExistence type="predicted"/>
<evidence type="ECO:0000256" key="1">
    <source>
        <dbReference type="SAM" id="Phobius"/>
    </source>
</evidence>
<evidence type="ECO:0000313" key="2">
    <source>
        <dbReference type="EMBL" id="TGO90556.1"/>
    </source>
</evidence>
<keyword evidence="3" id="KW-1185">Reference proteome</keyword>
<organism evidence="2 3">
    <name type="scientific">Botrytis porri</name>
    <dbReference type="NCBI Taxonomy" id="87229"/>
    <lineage>
        <taxon>Eukaryota</taxon>
        <taxon>Fungi</taxon>
        <taxon>Dikarya</taxon>
        <taxon>Ascomycota</taxon>
        <taxon>Pezizomycotina</taxon>
        <taxon>Leotiomycetes</taxon>
        <taxon>Helotiales</taxon>
        <taxon>Sclerotiniaceae</taxon>
        <taxon>Botrytis</taxon>
    </lineage>
</organism>
<feature type="transmembrane region" description="Helical" evidence="1">
    <location>
        <begin position="96"/>
        <end position="119"/>
    </location>
</feature>
<sequence length="183" mass="20493">MNIKGRFTCDSQVNCEVGTAEDLPKYTLIPLENAPCTPPTRTKKLKKYLLDIFEDPAKIDKRLVSEIQAQKKGKYILSIPSHGPFTRLYPTNLEPLSLFLASLILVTAVAAPYTIIYVLTGWQKRQATSTQINFALHWLCLGQSSGLFIAEFARYTRSYWGWILRFVVLGTDWGVGCCGAGNV</sequence>
<keyword evidence="1" id="KW-0472">Membrane</keyword>
<keyword evidence="1" id="KW-0812">Transmembrane</keyword>
<reference evidence="2 3" key="1">
    <citation type="submission" date="2017-12" db="EMBL/GenBank/DDBJ databases">
        <title>Comparative genomics of Botrytis spp.</title>
        <authorList>
            <person name="Valero-Jimenez C.A."/>
            <person name="Tapia P."/>
            <person name="Veloso J."/>
            <person name="Silva-Moreno E."/>
            <person name="Staats M."/>
            <person name="Valdes J.H."/>
            <person name="Van Kan J.A.L."/>
        </authorList>
    </citation>
    <scope>NUCLEOTIDE SEQUENCE [LARGE SCALE GENOMIC DNA]</scope>
    <source>
        <strain evidence="2 3">MUCL3349</strain>
    </source>
</reference>
<dbReference type="Proteomes" id="UP000297280">
    <property type="component" value="Unassembled WGS sequence"/>
</dbReference>
<accession>A0A4Z1L1I3</accession>
<evidence type="ECO:0000313" key="3">
    <source>
        <dbReference type="Proteomes" id="UP000297280"/>
    </source>
</evidence>
<comment type="caution">
    <text evidence="2">The sequence shown here is derived from an EMBL/GenBank/DDBJ whole genome shotgun (WGS) entry which is preliminary data.</text>
</comment>
<dbReference type="EMBL" id="PQXO01000060">
    <property type="protein sequence ID" value="TGO90556.1"/>
    <property type="molecule type" value="Genomic_DNA"/>
</dbReference>
<protein>
    <submittedName>
        <fullName evidence="2">Uncharacterized protein</fullName>
    </submittedName>
</protein>
<dbReference type="OrthoDB" id="5406607at2759"/>
<keyword evidence="1" id="KW-1133">Transmembrane helix</keyword>
<name>A0A4Z1L1I3_9HELO</name>
<gene>
    <name evidence="2" type="ORF">BPOR_0060g00290</name>
</gene>